<sequence>MELTSTYQYLGRSAKIAPQSGNYGFYILLYGKSTPNTVTGYHTVSTKMVLACTINSEFYQYGTTYTGTINGASAFSGTNEPSAAWELSAFSEGGYSYKKGTVIDEGTVYVDCTDGYAKNIPLYGKWTFTVNGTTYTPAKNASGTVSVTATLQAIARKSTVTATDAYIGAASTIVINKSNNAYTSTLSYRYYGQSTYTEIVSKTAATQYGWTVPETAYQLIPNSREIKIYIRCETFNGLTSMGTSETYLTASVRESTNAPEASATAQDVNTKATALTGAATTLIKGVSNLRVQTTATAKNGASVASVRVTCGGISAIGADATLNAVESSAVTVSVTDSRGLTTAIQLAGLSMVNYIPLTLNPTVQRESAGSDVVSVSATGNFFSGSFGAVANTLTVKVRVKPDGGSYGDYTEITASSVGNTYTASGNVSGVSYTAVNDVEVTAYDKIYTEGKTAVYRVNKGVPVFDWGENDFRFNVPVSIDGNLTAKKITGTQGEFSGAMAVKSLTVNGKTFSDYVISRYTSGIWKVCKWNSGFCELWGTYSTTVNISTAWNGMYIKDDAIPNQTFPVTFTSIPTVTATPHIYGGQRFGLLTGSGDTTTSKPSKTGTGAWGVFRMNNQSNITIGADFYVAGYIS</sequence>
<accession>A0A8S5PCB6</accession>
<evidence type="ECO:0000313" key="1">
    <source>
        <dbReference type="EMBL" id="DAE04328.1"/>
    </source>
</evidence>
<name>A0A8S5PCB6_9CAUD</name>
<dbReference type="InterPro" id="IPR008577">
    <property type="entry name" value="DUF859"/>
</dbReference>
<organism evidence="1">
    <name type="scientific">Siphoviridae sp. ctc6d98</name>
    <dbReference type="NCBI Taxonomy" id="2825569"/>
    <lineage>
        <taxon>Viruses</taxon>
        <taxon>Duplodnaviria</taxon>
        <taxon>Heunggongvirae</taxon>
        <taxon>Uroviricota</taxon>
        <taxon>Caudoviricetes</taxon>
    </lineage>
</organism>
<reference evidence="1" key="1">
    <citation type="journal article" date="2021" name="Proc. Natl. Acad. Sci. U.S.A.">
        <title>A Catalog of Tens of Thousands of Viruses from Human Metagenomes Reveals Hidden Associations with Chronic Diseases.</title>
        <authorList>
            <person name="Tisza M.J."/>
            <person name="Buck C.B."/>
        </authorList>
    </citation>
    <scope>NUCLEOTIDE SEQUENCE</scope>
    <source>
        <strain evidence="1">Ctc6d98</strain>
    </source>
</reference>
<proteinExistence type="predicted"/>
<dbReference type="EMBL" id="BK015386">
    <property type="protein sequence ID" value="DAE04328.1"/>
    <property type="molecule type" value="Genomic_DNA"/>
</dbReference>
<dbReference type="Pfam" id="PF05895">
    <property type="entry name" value="DUF859"/>
    <property type="match status" value="1"/>
</dbReference>
<protein>
    <submittedName>
        <fullName evidence="1">Uncharacterized protein</fullName>
    </submittedName>
</protein>